<keyword evidence="1" id="KW-0805">Transcription regulation</keyword>
<dbReference type="PANTHER" id="PTHR30154">
    <property type="entry name" value="LEUCINE-RESPONSIVE REGULATORY PROTEIN"/>
    <property type="match status" value="1"/>
</dbReference>
<dbReference type="SUPFAM" id="SSF46785">
    <property type="entry name" value="Winged helix' DNA-binding domain"/>
    <property type="match status" value="1"/>
</dbReference>
<feature type="domain" description="HTH asnC-type" evidence="4">
    <location>
        <begin position="1"/>
        <end position="62"/>
    </location>
</feature>
<dbReference type="SUPFAM" id="SSF54909">
    <property type="entry name" value="Dimeric alpha+beta barrel"/>
    <property type="match status" value="1"/>
</dbReference>
<dbReference type="RefSeq" id="WP_069119392.1">
    <property type="nucleotide sequence ID" value="NZ_CBCPHX010000001.1"/>
</dbReference>
<name>A0A1D2L906_BROTH</name>
<sequence>MDTTDTKILELMQNNARISMKELGIAVSLTAPAAKERVVRMEEKGIIMGYQTQISLPALGRNVAAYILFETHNCKAFQTFCVAYPDVLECHRLAGQYSYLVKINTATMETLEQFIDEAIRYGQSSTHLVFSSVENNVI</sequence>
<gene>
    <name evidence="5" type="ORF">CNY62_11590</name>
</gene>
<evidence type="ECO:0000313" key="6">
    <source>
        <dbReference type="Proteomes" id="UP000243591"/>
    </source>
</evidence>
<dbReference type="Gene3D" id="1.10.10.10">
    <property type="entry name" value="Winged helix-like DNA-binding domain superfamily/Winged helix DNA-binding domain"/>
    <property type="match status" value="1"/>
</dbReference>
<dbReference type="InterPro" id="IPR019888">
    <property type="entry name" value="Tscrpt_reg_AsnC-like"/>
</dbReference>
<accession>A0A1D2L906</accession>
<evidence type="ECO:0000256" key="2">
    <source>
        <dbReference type="ARBA" id="ARBA00023125"/>
    </source>
</evidence>
<dbReference type="STRING" id="2756.BFR44_04495"/>
<reference evidence="5 6" key="1">
    <citation type="submission" date="2017-09" db="EMBL/GenBank/DDBJ databases">
        <title>Complete Genome Sequences of Two Strains of the Meat Spoilage Bacterium Brochothrix thermosphacta Isolated from Ground Chicken.</title>
        <authorList>
            <person name="Paoli G.C."/>
            <person name="Wijey C."/>
            <person name="Chen C.-Y."/>
            <person name="Nguyen L."/>
            <person name="Yan X."/>
            <person name="Irwin P.L."/>
        </authorList>
    </citation>
    <scope>NUCLEOTIDE SEQUENCE [LARGE SCALE GENOMIC DNA]</scope>
    <source>
        <strain evidence="5 6">BI</strain>
    </source>
</reference>
<dbReference type="Pfam" id="PF01037">
    <property type="entry name" value="AsnC_trans_reg"/>
    <property type="match status" value="1"/>
</dbReference>
<dbReference type="PANTHER" id="PTHR30154:SF20">
    <property type="entry name" value="LEUCINE-RESPONSIVE REGULATORY PROTEIN"/>
    <property type="match status" value="1"/>
</dbReference>
<organism evidence="5 6">
    <name type="scientific">Brochothrix thermosphacta</name>
    <name type="common">Microbacterium thermosphactum</name>
    <dbReference type="NCBI Taxonomy" id="2756"/>
    <lineage>
        <taxon>Bacteria</taxon>
        <taxon>Bacillati</taxon>
        <taxon>Bacillota</taxon>
        <taxon>Bacilli</taxon>
        <taxon>Bacillales</taxon>
        <taxon>Listeriaceae</taxon>
        <taxon>Brochothrix</taxon>
    </lineage>
</organism>
<dbReference type="SMART" id="SM00344">
    <property type="entry name" value="HTH_ASNC"/>
    <property type="match status" value="1"/>
</dbReference>
<dbReference type="InterPro" id="IPR000485">
    <property type="entry name" value="AsnC-type_HTH_dom"/>
</dbReference>
<dbReference type="AlphaFoldDB" id="A0A1D2L906"/>
<protein>
    <submittedName>
        <fullName evidence="5">Lrp/AsnC family transcriptional regulator</fullName>
    </submittedName>
</protein>
<proteinExistence type="predicted"/>
<dbReference type="InterPro" id="IPR019887">
    <property type="entry name" value="Tscrpt_reg_AsnC/Lrp_C"/>
</dbReference>
<dbReference type="EMBL" id="CP023483">
    <property type="protein sequence ID" value="ATF26949.1"/>
    <property type="molecule type" value="Genomic_DNA"/>
</dbReference>
<dbReference type="InterPro" id="IPR036388">
    <property type="entry name" value="WH-like_DNA-bd_sf"/>
</dbReference>
<evidence type="ECO:0000259" key="4">
    <source>
        <dbReference type="PROSITE" id="PS50956"/>
    </source>
</evidence>
<evidence type="ECO:0000256" key="3">
    <source>
        <dbReference type="ARBA" id="ARBA00023163"/>
    </source>
</evidence>
<dbReference type="GO" id="GO:0005829">
    <property type="term" value="C:cytosol"/>
    <property type="evidence" value="ECO:0007669"/>
    <property type="project" value="TreeGrafter"/>
</dbReference>
<keyword evidence="2" id="KW-0238">DNA-binding</keyword>
<evidence type="ECO:0000313" key="5">
    <source>
        <dbReference type="EMBL" id="ATF26949.1"/>
    </source>
</evidence>
<dbReference type="Gene3D" id="3.30.70.920">
    <property type="match status" value="1"/>
</dbReference>
<keyword evidence="3" id="KW-0804">Transcription</keyword>
<evidence type="ECO:0000256" key="1">
    <source>
        <dbReference type="ARBA" id="ARBA00023015"/>
    </source>
</evidence>
<dbReference type="InterPro" id="IPR036390">
    <property type="entry name" value="WH_DNA-bd_sf"/>
</dbReference>
<dbReference type="PRINTS" id="PR00033">
    <property type="entry name" value="HTHASNC"/>
</dbReference>
<keyword evidence="6" id="KW-1185">Reference proteome</keyword>
<dbReference type="InterPro" id="IPR011008">
    <property type="entry name" value="Dimeric_a/b-barrel"/>
</dbReference>
<dbReference type="PROSITE" id="PS50956">
    <property type="entry name" value="HTH_ASNC_2"/>
    <property type="match status" value="1"/>
</dbReference>
<dbReference type="GO" id="GO:0043565">
    <property type="term" value="F:sequence-specific DNA binding"/>
    <property type="evidence" value="ECO:0007669"/>
    <property type="project" value="InterPro"/>
</dbReference>
<dbReference type="KEGG" id="bths:CNY62_11590"/>
<dbReference type="Pfam" id="PF13404">
    <property type="entry name" value="HTH_AsnC-type"/>
    <property type="match status" value="1"/>
</dbReference>
<dbReference type="Proteomes" id="UP000243591">
    <property type="component" value="Chromosome"/>
</dbReference>
<dbReference type="GO" id="GO:0043200">
    <property type="term" value="P:response to amino acid"/>
    <property type="evidence" value="ECO:0007669"/>
    <property type="project" value="TreeGrafter"/>
</dbReference>
<dbReference type="OrthoDB" id="34294at2"/>